<evidence type="ECO:0000256" key="2">
    <source>
        <dbReference type="SAM" id="Phobius"/>
    </source>
</evidence>
<protein>
    <submittedName>
        <fullName evidence="3">Uncharacterized protein</fullName>
    </submittedName>
</protein>
<feature type="region of interest" description="Disordered" evidence="1">
    <location>
        <begin position="375"/>
        <end position="473"/>
    </location>
</feature>
<evidence type="ECO:0000256" key="1">
    <source>
        <dbReference type="SAM" id="MobiDB-lite"/>
    </source>
</evidence>
<organism evidence="3 4">
    <name type="scientific">Diacronema lutheri</name>
    <name type="common">Unicellular marine alga</name>
    <name type="synonym">Monochrysis lutheri</name>
    <dbReference type="NCBI Taxonomy" id="2081491"/>
    <lineage>
        <taxon>Eukaryota</taxon>
        <taxon>Haptista</taxon>
        <taxon>Haptophyta</taxon>
        <taxon>Pavlovophyceae</taxon>
        <taxon>Pavlovales</taxon>
        <taxon>Pavlovaceae</taxon>
        <taxon>Diacronema</taxon>
    </lineage>
</organism>
<dbReference type="AlphaFoldDB" id="A0A8J5X745"/>
<sequence length="473" mass="47708">MEETAGSSHAALHAAVAADSLVRSARGLGNDACSCSAAPTAAPDGAPAAAVVPLRPARASRAGSDDAAAVCYLCCDDDPALGAELAVGTICDCATLAVHVRPCLEKLVNHPTRAAHTTTARLTCTVCLQAYRLPYKLKQRAVPIDFLAHEHARAAAGGAAGGYAWADGEGIAAFRGGRGPGPAAGAPDERATCCASIVVSCRWIVAAFLSVFLVAMALALALSDVSFQIACTVLVSLGILVAATMRALLRRRALAPLPYTDAVARMHARAPSRAQPAGWARLRGALRHVAGVRRARVSAGADEEAHGGDGAARAVGGGHVAQLGARVGAVHQQQHQPPPPPPPHVAWPPAQLPLPAPAPVQEPAVTISFLPHERASKRGTGGRGNVHSAAHAHGAHARKARPASGGAAGARARSAARVAPAHPRSQSQRGERARQADVGAGGGGGGGGGGAVQALSTGMAAQADATNRRMDAE</sequence>
<feature type="compositionally biased region" description="Low complexity" evidence="1">
    <location>
        <begin position="402"/>
        <end position="425"/>
    </location>
</feature>
<feature type="compositionally biased region" description="Gly residues" evidence="1">
    <location>
        <begin position="439"/>
        <end position="451"/>
    </location>
</feature>
<dbReference type="EMBL" id="JAGTXO010000066">
    <property type="protein sequence ID" value="KAG8457618.1"/>
    <property type="molecule type" value="Genomic_DNA"/>
</dbReference>
<dbReference type="OrthoDB" id="10676802at2759"/>
<keyword evidence="2" id="KW-0472">Membrane</keyword>
<proteinExistence type="predicted"/>
<comment type="caution">
    <text evidence="3">The sequence shown here is derived from an EMBL/GenBank/DDBJ whole genome shotgun (WGS) entry which is preliminary data.</text>
</comment>
<reference evidence="3" key="1">
    <citation type="submission" date="2021-05" db="EMBL/GenBank/DDBJ databases">
        <title>The genome of the haptophyte Pavlova lutheri (Diacronema luteri, Pavlovales) - a model for lipid biosynthesis in eukaryotic algae.</title>
        <authorList>
            <person name="Hulatt C.J."/>
            <person name="Posewitz M.C."/>
        </authorList>
    </citation>
    <scope>NUCLEOTIDE SEQUENCE</scope>
    <source>
        <strain evidence="3">NIVA-4/92</strain>
    </source>
</reference>
<dbReference type="Proteomes" id="UP000751190">
    <property type="component" value="Unassembled WGS sequence"/>
</dbReference>
<gene>
    <name evidence="3" type="ORF">KFE25_002282</name>
</gene>
<feature type="transmembrane region" description="Helical" evidence="2">
    <location>
        <begin position="203"/>
        <end position="222"/>
    </location>
</feature>
<evidence type="ECO:0000313" key="4">
    <source>
        <dbReference type="Proteomes" id="UP000751190"/>
    </source>
</evidence>
<feature type="transmembrane region" description="Helical" evidence="2">
    <location>
        <begin position="229"/>
        <end position="249"/>
    </location>
</feature>
<keyword evidence="2" id="KW-0812">Transmembrane</keyword>
<name>A0A8J5X745_DIALT</name>
<feature type="region of interest" description="Disordered" evidence="1">
    <location>
        <begin position="328"/>
        <end position="358"/>
    </location>
</feature>
<accession>A0A8J5X745</accession>
<keyword evidence="2" id="KW-1133">Transmembrane helix</keyword>
<evidence type="ECO:0000313" key="3">
    <source>
        <dbReference type="EMBL" id="KAG8457618.1"/>
    </source>
</evidence>
<feature type="compositionally biased region" description="Pro residues" evidence="1">
    <location>
        <begin position="336"/>
        <end position="358"/>
    </location>
</feature>
<keyword evidence="4" id="KW-1185">Reference proteome</keyword>